<evidence type="ECO:0000313" key="2">
    <source>
        <dbReference type="Proteomes" id="UP000284842"/>
    </source>
</evidence>
<protein>
    <submittedName>
        <fullName evidence="1">Uncharacterized protein</fullName>
    </submittedName>
</protein>
<keyword evidence="2" id="KW-1185">Reference proteome</keyword>
<reference evidence="1 2" key="1">
    <citation type="journal article" date="2018" name="Evol. Lett.">
        <title>Horizontal gene cluster transfer increased hallucinogenic mushroom diversity.</title>
        <authorList>
            <person name="Reynolds H.T."/>
            <person name="Vijayakumar V."/>
            <person name="Gluck-Thaler E."/>
            <person name="Korotkin H.B."/>
            <person name="Matheny P.B."/>
            <person name="Slot J.C."/>
        </authorList>
    </citation>
    <scope>NUCLEOTIDE SEQUENCE [LARGE SCALE GENOMIC DNA]</scope>
    <source>
        <strain evidence="1 2">2629</strain>
    </source>
</reference>
<dbReference type="AlphaFoldDB" id="A0A409X581"/>
<comment type="caution">
    <text evidence="1">The sequence shown here is derived from an EMBL/GenBank/DDBJ whole genome shotgun (WGS) entry which is preliminary data.</text>
</comment>
<sequence length="466" mass="52220">MESNHTANEDILQMVTFVPYIRHVFLDIDEYHLRRHEPCANGGPNRRHRRTIAQGLQAITTAINKTGHASVGEWALRVAGCDISSYFMGLIRELGAQGSGIFNTLTYLELIDEALLHCSSTIFANTISTHNLPNLRRLRMEESGWFEKYEAVSGCDSSQEEEMKARKEITKGGPSAKAELILDQLYLSDNFGLLYINWMSDPSVTGRITVRHLQFYVNVGIGYMWSGFYSLLQRTSETIVQLEIGSVQMDQLIEELSTMFLPSLNTFGFAIRCKHNGLTGLRQSLNDNEQAVSKLFLAIKNNSVMPHLTTVIMEVNDDHDWICFPGAIDPERFSPGTVPLMMDDTSQSFGSSIDTSTTSCDVISENGTLHTLRVEWNPEKSVQWPVLDDAFQLLASTTQSDTETPSVGLRALIIPISAGPSSSLSEEQKQVVDRFLNLRFPKSVSRGISVVSEDSSIRWWHIWKSA</sequence>
<dbReference type="EMBL" id="NHTK01004611">
    <property type="protein sequence ID" value="PPQ85870.1"/>
    <property type="molecule type" value="Genomic_DNA"/>
</dbReference>
<organism evidence="1 2">
    <name type="scientific">Panaeolus cyanescens</name>
    <dbReference type="NCBI Taxonomy" id="181874"/>
    <lineage>
        <taxon>Eukaryota</taxon>
        <taxon>Fungi</taxon>
        <taxon>Dikarya</taxon>
        <taxon>Basidiomycota</taxon>
        <taxon>Agaricomycotina</taxon>
        <taxon>Agaricomycetes</taxon>
        <taxon>Agaricomycetidae</taxon>
        <taxon>Agaricales</taxon>
        <taxon>Agaricineae</taxon>
        <taxon>Galeropsidaceae</taxon>
        <taxon>Panaeolus</taxon>
    </lineage>
</organism>
<accession>A0A409X581</accession>
<dbReference type="Proteomes" id="UP000284842">
    <property type="component" value="Unassembled WGS sequence"/>
</dbReference>
<evidence type="ECO:0000313" key="1">
    <source>
        <dbReference type="EMBL" id="PPQ85870.1"/>
    </source>
</evidence>
<gene>
    <name evidence="1" type="ORF">CVT24_006320</name>
</gene>
<proteinExistence type="predicted"/>
<name>A0A409X581_9AGAR</name>
<dbReference type="InParanoid" id="A0A409X581"/>